<dbReference type="SUPFAM" id="SSF51161">
    <property type="entry name" value="Trimeric LpxA-like enzymes"/>
    <property type="match status" value="1"/>
</dbReference>
<dbReference type="EMBL" id="FNGA01000001">
    <property type="protein sequence ID" value="SDK56266.1"/>
    <property type="molecule type" value="Genomic_DNA"/>
</dbReference>
<dbReference type="OrthoDB" id="5441734at2"/>
<gene>
    <name evidence="1" type="ORF">SAMN05660337_0827</name>
</gene>
<dbReference type="AlphaFoldDB" id="A0A1G9CX54"/>
<keyword evidence="1" id="KW-0808">Transferase</keyword>
<evidence type="ECO:0000313" key="2">
    <source>
        <dbReference type="Proteomes" id="UP000199053"/>
    </source>
</evidence>
<dbReference type="InterPro" id="IPR011004">
    <property type="entry name" value="Trimer_LpxA-like_sf"/>
</dbReference>
<proteinExistence type="predicted"/>
<evidence type="ECO:0000313" key="1">
    <source>
        <dbReference type="EMBL" id="SDK56266.1"/>
    </source>
</evidence>
<reference evidence="2" key="1">
    <citation type="submission" date="2016-10" db="EMBL/GenBank/DDBJ databases">
        <authorList>
            <person name="Varghese N."/>
            <person name="Submissions S."/>
        </authorList>
    </citation>
    <scope>NUCLEOTIDE SEQUENCE [LARGE SCALE GENOMIC DNA]</scope>
    <source>
        <strain evidence="2">DSM 16995</strain>
    </source>
</reference>
<sequence length="479" mass="54073">MKQLNKLIDHIVNRVNINLREPLVDVGPFIKDLIPRNSFALYYAFYSLTATHPLKFHFRHSSVGGTYFLGKCVVDHSILHKSDIRGDELKRKGHVVDCNGHNIKLRDDEVINIRDSFLMKTLVHNNSHDPENLEVFKISNTVSLHYANIHGTSVEGCFLEPFSTVDLSICHDCAIGAYSYVQAGELYHKRIRPGRIWVKADGAFEFNYQFPTEVLDKYIRIEKSRPKGMFMDFFDERKEDFIPIYSAVNPENMIDIPEGASVSPYAVIKGTCKVDKNVLVAQRAYLEDSTLGPGSNAQENCYIINSVYDGEDVTAHGGKVIYTHLHRNVFVGFNSFLNGKKECPIEIGAGSIIMPHTIIDTQETVKIPDNCLVWGYISKQEDLEMHSIPLTDFAALKGQFRLGNLTFEGIGAKFVDGFRHRIEHILECNGAFWDGSDETAGHAQQTQDISFNILQPYPEGDLKGLYPELSIDPLEPSEL</sequence>
<organism evidence="1 2">
    <name type="scientific">Maridesulfovibrio ferrireducens</name>
    <dbReference type="NCBI Taxonomy" id="246191"/>
    <lineage>
        <taxon>Bacteria</taxon>
        <taxon>Pseudomonadati</taxon>
        <taxon>Thermodesulfobacteriota</taxon>
        <taxon>Desulfovibrionia</taxon>
        <taxon>Desulfovibrionales</taxon>
        <taxon>Desulfovibrionaceae</taxon>
        <taxon>Maridesulfovibrio</taxon>
    </lineage>
</organism>
<name>A0A1G9CX54_9BACT</name>
<dbReference type="RefSeq" id="WP_092158480.1">
    <property type="nucleotide sequence ID" value="NZ_FNGA01000001.1"/>
</dbReference>
<accession>A0A1G9CX54</accession>
<dbReference type="Proteomes" id="UP000199053">
    <property type="component" value="Unassembled WGS sequence"/>
</dbReference>
<protein>
    <submittedName>
        <fullName evidence="1">Carbonic anhydrase or acetyltransferase, isoleucine patch superfamily</fullName>
    </submittedName>
</protein>
<keyword evidence="2" id="KW-1185">Reference proteome</keyword>
<dbReference type="STRING" id="246191.SAMN05660337_0827"/>
<dbReference type="Gene3D" id="2.160.10.10">
    <property type="entry name" value="Hexapeptide repeat proteins"/>
    <property type="match status" value="2"/>
</dbReference>
<dbReference type="InterPro" id="IPR040730">
    <property type="entry name" value="Hexapep_loop"/>
</dbReference>
<dbReference type="GO" id="GO:0016740">
    <property type="term" value="F:transferase activity"/>
    <property type="evidence" value="ECO:0007669"/>
    <property type="project" value="UniProtKB-KW"/>
</dbReference>
<dbReference type="Pfam" id="PF18776">
    <property type="entry name" value="Hexapep_loop"/>
    <property type="match status" value="1"/>
</dbReference>